<protein>
    <recommendedName>
        <fullName evidence="6">Asparaginase</fullName>
    </recommendedName>
</protein>
<dbReference type="InterPro" id="IPR029055">
    <property type="entry name" value="Ntn_hydrolases_N"/>
</dbReference>
<comment type="catalytic activity">
    <reaction evidence="1">
        <text>Cleavage of a beta-linked Asp residue from the N-terminus of a polypeptide.</text>
        <dbReference type="EC" id="3.4.19.5"/>
    </reaction>
</comment>
<proteinExistence type="inferred from homology"/>
<name>A0ABQ9ETX1_TEGGR</name>
<evidence type="ECO:0000313" key="4">
    <source>
        <dbReference type="EMBL" id="KAJ8308615.1"/>
    </source>
</evidence>
<dbReference type="InterPro" id="IPR033844">
    <property type="entry name" value="ASRGL1_meta"/>
</dbReference>
<keyword evidence="5" id="KW-1185">Reference proteome</keyword>
<evidence type="ECO:0008006" key="6">
    <source>
        <dbReference type="Google" id="ProtNLM"/>
    </source>
</evidence>
<dbReference type="EMBL" id="JARBDR010000657">
    <property type="protein sequence ID" value="KAJ8308615.1"/>
    <property type="molecule type" value="Genomic_DNA"/>
</dbReference>
<evidence type="ECO:0000256" key="2">
    <source>
        <dbReference type="ARBA" id="ARBA00010872"/>
    </source>
</evidence>
<sequence>MNQTPVIVIHGGAWAIPDDLAEASVEGVIRAAKTGYATLLDGGSAVDAVENAVKVLEDEPAFDAGTGSVLNSNGEVEMDAVIMDGKTLSAGGTDHVLLVGNGANQFAEEIGMERVQTEELVTEEGRKEYEHFLKFKTTVNVLFRNRDNSGHDTVGTVAMDKNGNVAFGTSTGGITAKRPGRVGDSPIIGSGGYADNVSGAVSTTGHGESIMKVCLARHVTYLMEQGMSAQEASEKAL</sequence>
<dbReference type="PANTHER" id="PTHR10188">
    <property type="entry name" value="L-ASPARAGINASE"/>
    <property type="match status" value="1"/>
</dbReference>
<dbReference type="Pfam" id="PF01112">
    <property type="entry name" value="Asparaginase_2"/>
    <property type="match status" value="2"/>
</dbReference>
<dbReference type="SUPFAM" id="SSF56235">
    <property type="entry name" value="N-terminal nucleophile aminohydrolases (Ntn hydrolases)"/>
    <property type="match status" value="1"/>
</dbReference>
<evidence type="ECO:0000313" key="5">
    <source>
        <dbReference type="Proteomes" id="UP001217089"/>
    </source>
</evidence>
<evidence type="ECO:0000256" key="3">
    <source>
        <dbReference type="ARBA" id="ARBA00049366"/>
    </source>
</evidence>
<organism evidence="4 5">
    <name type="scientific">Tegillarca granosa</name>
    <name type="common">Malaysian cockle</name>
    <name type="synonym">Anadara granosa</name>
    <dbReference type="NCBI Taxonomy" id="220873"/>
    <lineage>
        <taxon>Eukaryota</taxon>
        <taxon>Metazoa</taxon>
        <taxon>Spiralia</taxon>
        <taxon>Lophotrochozoa</taxon>
        <taxon>Mollusca</taxon>
        <taxon>Bivalvia</taxon>
        <taxon>Autobranchia</taxon>
        <taxon>Pteriomorphia</taxon>
        <taxon>Arcoida</taxon>
        <taxon>Arcoidea</taxon>
        <taxon>Arcidae</taxon>
        <taxon>Tegillarca</taxon>
    </lineage>
</organism>
<gene>
    <name evidence="4" type="ORF">KUTeg_013489</name>
</gene>
<dbReference type="InterPro" id="IPR000246">
    <property type="entry name" value="Peptidase_T2"/>
</dbReference>
<dbReference type="Gene3D" id="3.60.20.30">
    <property type="entry name" value="(Glycosyl)asparaginase"/>
    <property type="match status" value="1"/>
</dbReference>
<dbReference type="Proteomes" id="UP001217089">
    <property type="component" value="Unassembled WGS sequence"/>
</dbReference>
<evidence type="ECO:0000256" key="1">
    <source>
        <dbReference type="ARBA" id="ARBA00000306"/>
    </source>
</evidence>
<dbReference type="CDD" id="cd04702">
    <property type="entry name" value="ASRGL1_like"/>
    <property type="match status" value="1"/>
</dbReference>
<comment type="catalytic activity">
    <reaction evidence="3">
        <text>L-asparagine + H2O = L-aspartate + NH4(+)</text>
        <dbReference type="Rhea" id="RHEA:21016"/>
        <dbReference type="ChEBI" id="CHEBI:15377"/>
        <dbReference type="ChEBI" id="CHEBI:28938"/>
        <dbReference type="ChEBI" id="CHEBI:29991"/>
        <dbReference type="ChEBI" id="CHEBI:58048"/>
        <dbReference type="EC" id="3.5.1.1"/>
    </reaction>
</comment>
<comment type="caution">
    <text evidence="4">The sequence shown here is derived from an EMBL/GenBank/DDBJ whole genome shotgun (WGS) entry which is preliminary data.</text>
</comment>
<comment type="similarity">
    <text evidence="2">Belongs to the Ntn-hydrolase family.</text>
</comment>
<reference evidence="4 5" key="1">
    <citation type="submission" date="2022-12" db="EMBL/GenBank/DDBJ databases">
        <title>Chromosome-level genome of Tegillarca granosa.</title>
        <authorList>
            <person name="Kim J."/>
        </authorList>
    </citation>
    <scope>NUCLEOTIDE SEQUENCE [LARGE SCALE GENOMIC DNA]</scope>
    <source>
        <strain evidence="4">Teg-2019</strain>
        <tissue evidence="4">Adductor muscle</tissue>
    </source>
</reference>
<dbReference type="PANTHER" id="PTHR10188:SF43">
    <property type="entry name" value="ASPARAGINASE (EUROFUNG)"/>
    <property type="match status" value="1"/>
</dbReference>
<accession>A0ABQ9ETX1</accession>